<organism evidence="4 5">
    <name type="scientific">Sphaerotilus mobilis</name>
    <dbReference type="NCBI Taxonomy" id="47994"/>
    <lineage>
        <taxon>Bacteria</taxon>
        <taxon>Pseudomonadati</taxon>
        <taxon>Pseudomonadota</taxon>
        <taxon>Betaproteobacteria</taxon>
        <taxon>Burkholderiales</taxon>
        <taxon>Sphaerotilaceae</taxon>
        <taxon>Sphaerotilus</taxon>
    </lineage>
</organism>
<dbReference type="SUPFAM" id="SSF50974">
    <property type="entry name" value="Nitrous oxide reductase, N-terminal domain"/>
    <property type="match status" value="1"/>
</dbReference>
<dbReference type="RefSeq" id="WP_130481877.1">
    <property type="nucleotide sequence ID" value="NZ_SGWV01000009.1"/>
</dbReference>
<dbReference type="InterPro" id="IPR011964">
    <property type="entry name" value="YVTN_b-propeller_repeat"/>
</dbReference>
<name>A0A4Q7LK71_9BURK</name>
<feature type="domain" description="YNCE-like beta-propeller" evidence="3">
    <location>
        <begin position="15"/>
        <end position="91"/>
    </location>
</feature>
<comment type="caution">
    <text evidence="4">The sequence shown here is derived from an EMBL/GenBank/DDBJ whole genome shotgun (WGS) entry which is preliminary data.</text>
</comment>
<dbReference type="Proteomes" id="UP000293433">
    <property type="component" value="Unassembled WGS sequence"/>
</dbReference>
<dbReference type="Gene3D" id="2.130.10.10">
    <property type="entry name" value="YVTN repeat-like/Quinoprotein amine dehydrogenase"/>
    <property type="match status" value="2"/>
</dbReference>
<dbReference type="InterPro" id="IPR019405">
    <property type="entry name" value="Lactonase_7-beta_prop"/>
</dbReference>
<dbReference type="InterPro" id="IPR051200">
    <property type="entry name" value="Host-pathogen_enzymatic-act"/>
</dbReference>
<gene>
    <name evidence="4" type="ORF">EV685_2009</name>
</gene>
<sequence length="329" mass="34494">MTTARRAPVTLALLALAASATFSGASLAQGVAYVSSEKDNTLSVFDLATQAVTGTVATCKRPRHMRTTPDGKQLVVACGDSGEADVIDLSTRKSVGRIDLGEDPEIFDLSPDGKTLYVSNEEDAEIGVIDVASGKRSKAVKVGQEPEGVIVSPDGKKVYATSEVASMVHVIDTATGKVTHNIKVGKRPRRFAMTPDGAQLWVSNELGASVSVISTADNKVIETIKFAVKGARASDITPVDVKISADGKRAYVGLGNANHVAFVDVATRKTTDLVLAGKRAWGLGLNKAQDRLYVANGLSDDLTVIDTGAAKALKTVRVGRVPHSVVVVE</sequence>
<evidence type="ECO:0000313" key="5">
    <source>
        <dbReference type="Proteomes" id="UP000293433"/>
    </source>
</evidence>
<dbReference type="PANTHER" id="PTHR47197:SF3">
    <property type="entry name" value="DIHYDRO-HEME D1 DEHYDROGENASE"/>
    <property type="match status" value="1"/>
</dbReference>
<dbReference type="OrthoDB" id="9774579at2"/>
<dbReference type="NCBIfam" id="TIGR02276">
    <property type="entry name" value="beta_rpt_yvtn"/>
    <property type="match status" value="3"/>
</dbReference>
<dbReference type="EMBL" id="SGWV01000009">
    <property type="protein sequence ID" value="RZS54532.1"/>
    <property type="molecule type" value="Genomic_DNA"/>
</dbReference>
<dbReference type="InterPro" id="IPR011045">
    <property type="entry name" value="N2O_reductase_N"/>
</dbReference>
<feature type="signal peptide" evidence="2">
    <location>
        <begin position="1"/>
        <end position="28"/>
    </location>
</feature>
<evidence type="ECO:0000259" key="3">
    <source>
        <dbReference type="Pfam" id="PF21783"/>
    </source>
</evidence>
<reference evidence="4 5" key="1">
    <citation type="submission" date="2019-02" db="EMBL/GenBank/DDBJ databases">
        <title>Genomic Encyclopedia of Type Strains, Phase IV (KMG-IV): sequencing the most valuable type-strain genomes for metagenomic binning, comparative biology and taxonomic classification.</title>
        <authorList>
            <person name="Goeker M."/>
        </authorList>
    </citation>
    <scope>NUCLEOTIDE SEQUENCE [LARGE SCALE GENOMIC DNA]</scope>
    <source>
        <strain evidence="4 5">DSM 10617</strain>
    </source>
</reference>
<dbReference type="AlphaFoldDB" id="A0A4Q7LK71"/>
<proteinExistence type="predicted"/>
<dbReference type="PANTHER" id="PTHR47197">
    <property type="entry name" value="PROTEIN NIRF"/>
    <property type="match status" value="1"/>
</dbReference>
<keyword evidence="1 2" id="KW-0732">Signal</keyword>
<dbReference type="Pfam" id="PF10282">
    <property type="entry name" value="Lactonase"/>
    <property type="match status" value="1"/>
</dbReference>
<keyword evidence="5" id="KW-1185">Reference proteome</keyword>
<dbReference type="InterPro" id="IPR022456">
    <property type="entry name" value="PQQ_b_propeller"/>
</dbReference>
<dbReference type="Pfam" id="PF21783">
    <property type="entry name" value="YNCE"/>
    <property type="match status" value="1"/>
</dbReference>
<protein>
    <submittedName>
        <fullName evidence="4">PQQ-dependent catabolism-associated beta-propeller protein</fullName>
    </submittedName>
</protein>
<feature type="chain" id="PRO_5020308936" evidence="2">
    <location>
        <begin position="29"/>
        <end position="329"/>
    </location>
</feature>
<dbReference type="NCBIfam" id="TIGR03866">
    <property type="entry name" value="PQQ_ABC_repeats"/>
    <property type="match status" value="1"/>
</dbReference>
<accession>A0A4Q7LK71</accession>
<dbReference type="InterPro" id="IPR015943">
    <property type="entry name" value="WD40/YVTN_repeat-like_dom_sf"/>
</dbReference>
<evidence type="ECO:0000256" key="2">
    <source>
        <dbReference type="SAM" id="SignalP"/>
    </source>
</evidence>
<evidence type="ECO:0000313" key="4">
    <source>
        <dbReference type="EMBL" id="RZS54532.1"/>
    </source>
</evidence>
<evidence type="ECO:0000256" key="1">
    <source>
        <dbReference type="ARBA" id="ARBA00022729"/>
    </source>
</evidence>
<dbReference type="InterPro" id="IPR048433">
    <property type="entry name" value="YNCE-like_beta-prop"/>
</dbReference>